<keyword evidence="3" id="KW-1185">Reference proteome</keyword>
<proteinExistence type="inferred from homology"/>
<evidence type="ECO:0000256" key="1">
    <source>
        <dbReference type="ARBA" id="ARBA00008390"/>
    </source>
</evidence>
<dbReference type="InterPro" id="IPR012674">
    <property type="entry name" value="Calycin"/>
</dbReference>
<dbReference type="AlphaFoldDB" id="A0A7E4VTR7"/>
<dbReference type="CDD" id="cd00742">
    <property type="entry name" value="FABP"/>
    <property type="match status" value="1"/>
</dbReference>
<organism evidence="3 4">
    <name type="scientific">Panagrellus redivivus</name>
    <name type="common">Microworm</name>
    <dbReference type="NCBI Taxonomy" id="6233"/>
    <lineage>
        <taxon>Eukaryota</taxon>
        <taxon>Metazoa</taxon>
        <taxon>Ecdysozoa</taxon>
        <taxon>Nematoda</taxon>
        <taxon>Chromadorea</taxon>
        <taxon>Rhabditida</taxon>
        <taxon>Tylenchina</taxon>
        <taxon>Panagrolaimomorpha</taxon>
        <taxon>Panagrolaimoidea</taxon>
        <taxon>Panagrolaimidae</taxon>
        <taxon>Panagrellus</taxon>
    </lineage>
</organism>
<dbReference type="GO" id="GO:0008289">
    <property type="term" value="F:lipid binding"/>
    <property type="evidence" value="ECO:0007669"/>
    <property type="project" value="UniProtKB-KW"/>
</dbReference>
<dbReference type="Proteomes" id="UP000492821">
    <property type="component" value="Unassembled WGS sequence"/>
</dbReference>
<dbReference type="WBParaSite" id="Pan_g2954.t1">
    <property type="protein sequence ID" value="Pan_g2954.t1"/>
    <property type="gene ID" value="Pan_g2954"/>
</dbReference>
<dbReference type="InterPro" id="IPR000463">
    <property type="entry name" value="Fatty_acid-bd"/>
</dbReference>
<protein>
    <submittedName>
        <fullName evidence="4">FABP domain-containing protein</fullName>
    </submittedName>
</protein>
<dbReference type="SUPFAM" id="SSF50814">
    <property type="entry name" value="Lipocalins"/>
    <property type="match status" value="1"/>
</dbReference>
<keyword evidence="2" id="KW-0446">Lipid-binding</keyword>
<sequence length="152" mass="17105">MSSDELTPKQQAIVGKWLLDRAENFDEYMKGIGINAIKRAIGNRIKPTVVISRGGSCPQLQLWKVSVKSTFKNEDWEFGIGERTKRNTIDGRCFLTTVTWDGDVLVEKQEVCNEDPNAVPSTIRRSVNDDGELVAECLVGDVVAKRFFKRVD</sequence>
<comment type="similarity">
    <text evidence="1">Belongs to the calycin superfamily. Fatty-acid binding protein (FABP) family.</text>
</comment>
<dbReference type="InterPro" id="IPR031259">
    <property type="entry name" value="ILBP"/>
</dbReference>
<dbReference type="Gene3D" id="2.40.128.20">
    <property type="match status" value="1"/>
</dbReference>
<evidence type="ECO:0000256" key="2">
    <source>
        <dbReference type="ARBA" id="ARBA00023121"/>
    </source>
</evidence>
<dbReference type="PRINTS" id="PR00178">
    <property type="entry name" value="FATTYACIDBP"/>
</dbReference>
<name>A0A7E4VTR7_PANRE</name>
<dbReference type="PANTHER" id="PTHR11955">
    <property type="entry name" value="FATTY ACID BINDING PROTEIN"/>
    <property type="match status" value="1"/>
</dbReference>
<accession>A0A7E4VTR7</accession>
<evidence type="ECO:0000313" key="4">
    <source>
        <dbReference type="WBParaSite" id="Pan_g2954.t1"/>
    </source>
</evidence>
<reference evidence="3" key="1">
    <citation type="journal article" date="2013" name="Genetics">
        <title>The draft genome and transcriptome of Panagrellus redivivus are shaped by the harsh demands of a free-living lifestyle.</title>
        <authorList>
            <person name="Srinivasan J."/>
            <person name="Dillman A.R."/>
            <person name="Macchietto M.G."/>
            <person name="Heikkinen L."/>
            <person name="Lakso M."/>
            <person name="Fracchia K.M."/>
            <person name="Antoshechkin I."/>
            <person name="Mortazavi A."/>
            <person name="Wong G."/>
            <person name="Sternberg P.W."/>
        </authorList>
    </citation>
    <scope>NUCLEOTIDE SEQUENCE [LARGE SCALE GENOMIC DNA]</scope>
    <source>
        <strain evidence="3">MT8872</strain>
    </source>
</reference>
<evidence type="ECO:0000313" key="3">
    <source>
        <dbReference type="Proteomes" id="UP000492821"/>
    </source>
</evidence>
<reference evidence="4" key="2">
    <citation type="submission" date="2020-10" db="UniProtKB">
        <authorList>
            <consortium name="WormBaseParasite"/>
        </authorList>
    </citation>
    <scope>IDENTIFICATION</scope>
</reference>